<dbReference type="Gene3D" id="3.40.50.150">
    <property type="entry name" value="Vaccinia Virus protein VP39"/>
    <property type="match status" value="1"/>
</dbReference>
<gene>
    <name evidence="4" type="ORF">CH35J_011666</name>
</gene>
<organism evidence="4 5">
    <name type="scientific">Colletotrichum higginsianum</name>
    <dbReference type="NCBI Taxonomy" id="80884"/>
    <lineage>
        <taxon>Eukaryota</taxon>
        <taxon>Fungi</taxon>
        <taxon>Dikarya</taxon>
        <taxon>Ascomycota</taxon>
        <taxon>Pezizomycotina</taxon>
        <taxon>Sordariomycetes</taxon>
        <taxon>Hypocreomycetidae</taxon>
        <taxon>Glomerellales</taxon>
        <taxon>Glomerellaceae</taxon>
        <taxon>Colletotrichum</taxon>
        <taxon>Colletotrichum destructivum species complex</taxon>
    </lineage>
</organism>
<dbReference type="Proteomes" id="UP000305883">
    <property type="component" value="Unassembled WGS sequence"/>
</dbReference>
<dbReference type="OrthoDB" id="3647at2759"/>
<feature type="compositionally biased region" description="Basic and acidic residues" evidence="2">
    <location>
        <begin position="270"/>
        <end position="290"/>
    </location>
</feature>
<evidence type="ECO:0000313" key="5">
    <source>
        <dbReference type="Proteomes" id="UP000305883"/>
    </source>
</evidence>
<proteinExistence type="inferred from homology"/>
<evidence type="ECO:0000259" key="3">
    <source>
        <dbReference type="Pfam" id="PF13847"/>
    </source>
</evidence>
<evidence type="ECO:0000313" key="4">
    <source>
        <dbReference type="EMBL" id="TIC90704.1"/>
    </source>
</evidence>
<accession>A0A4T0VF49</accession>
<name>A0A4T0VF49_9PEZI</name>
<feature type="compositionally biased region" description="Basic residues" evidence="2">
    <location>
        <begin position="260"/>
        <end position="269"/>
    </location>
</feature>
<dbReference type="SUPFAM" id="SSF53335">
    <property type="entry name" value="S-adenosyl-L-methionine-dependent methyltransferases"/>
    <property type="match status" value="1"/>
</dbReference>
<keyword evidence="4" id="KW-0808">Transferase</keyword>
<feature type="region of interest" description="Disordered" evidence="2">
    <location>
        <begin position="49"/>
        <end position="85"/>
    </location>
</feature>
<feature type="region of interest" description="Disordered" evidence="2">
    <location>
        <begin position="139"/>
        <end position="159"/>
    </location>
</feature>
<dbReference type="InterPro" id="IPR025714">
    <property type="entry name" value="Methyltranfer_dom"/>
</dbReference>
<feature type="domain" description="Methyltransferase" evidence="3">
    <location>
        <begin position="84"/>
        <end position="219"/>
    </location>
</feature>
<dbReference type="Pfam" id="PF13847">
    <property type="entry name" value="Methyltransf_31"/>
    <property type="match status" value="1"/>
</dbReference>
<feature type="region of interest" description="Disordered" evidence="2">
    <location>
        <begin position="260"/>
        <end position="301"/>
    </location>
</feature>
<dbReference type="EMBL" id="MWPZ01000011">
    <property type="protein sequence ID" value="TIC90704.1"/>
    <property type="molecule type" value="Genomic_DNA"/>
</dbReference>
<protein>
    <submittedName>
        <fullName evidence="4">Putative methyltransferase C1347.09</fullName>
    </submittedName>
</protein>
<evidence type="ECO:0000256" key="2">
    <source>
        <dbReference type="SAM" id="MobiDB-lite"/>
    </source>
</evidence>
<comment type="similarity">
    <text evidence="1">Belongs to the methyltransferase superfamily. LaeA methyltransferase family.</text>
</comment>
<dbReference type="PANTHER" id="PTHR43591">
    <property type="entry name" value="METHYLTRANSFERASE"/>
    <property type="match status" value="1"/>
</dbReference>
<comment type="caution">
    <text evidence="4">The sequence shown here is derived from an EMBL/GenBank/DDBJ whole genome shotgun (WGS) entry which is preliminary data.</text>
</comment>
<dbReference type="AlphaFoldDB" id="A0A4T0VF49"/>
<feature type="compositionally biased region" description="Acidic residues" evidence="2">
    <location>
        <begin position="51"/>
        <end position="68"/>
    </location>
</feature>
<dbReference type="PANTHER" id="PTHR43591:SF108">
    <property type="entry name" value="S-ADENOSYL-L-METHIONINE-DEPENDENT METHYLTRANSFERASE"/>
    <property type="match status" value="1"/>
</dbReference>
<dbReference type="CDD" id="cd02440">
    <property type="entry name" value="AdoMet_MTases"/>
    <property type="match status" value="1"/>
</dbReference>
<reference evidence="4 5" key="1">
    <citation type="journal article" date="2019" name="Genome Biol. Evol.">
        <title>Genomic Plasticity Mediated by Transposable Elements in the Plant Pathogenic Fungus Colletotrichum higginsianum.</title>
        <authorList>
            <person name="Tsushima A."/>
            <person name="Gan P."/>
            <person name="Kumakura N."/>
            <person name="Narusaka M."/>
            <person name="Takano Y."/>
            <person name="Narusaka Y."/>
            <person name="Shirasu K."/>
        </authorList>
    </citation>
    <scope>NUCLEOTIDE SEQUENCE [LARGE SCALE GENOMIC DNA]</scope>
    <source>
        <strain evidence="4 5">MAFF305635-RFP</strain>
    </source>
</reference>
<feature type="compositionally biased region" description="Basic residues" evidence="2">
    <location>
        <begin position="291"/>
        <end position="301"/>
    </location>
</feature>
<dbReference type="InterPro" id="IPR029063">
    <property type="entry name" value="SAM-dependent_MTases_sf"/>
</dbReference>
<sequence length="301" mass="32662">MTMGDAHTVNANKAYFNKLAAEYDTRYEKTTLQLEREIRKRKDFIGANWVVDEDEDEDEDGNDDDSEDGPATAQAPPPPPGADTKRVRLLDYACGTGLISRALAQFTTHCVGIDISENMVAAYNARAENQGLSTDEMHAYQGDLTDPSDPDPSAFSASSDADGRFHDFDVAGVGLGFHHFADPELSARRIVERLRPGGVFVILDFLPHGATDAALPAANTVVHHGFSRERMRAVFEQAGASRDFAMEEIGSGVVFGGHGHGHGHNHGHKHGDSHGHGHGHSHGEGKEGMKRRVFIARGTKM</sequence>
<keyword evidence="4" id="KW-0489">Methyltransferase</keyword>
<evidence type="ECO:0000256" key="1">
    <source>
        <dbReference type="ARBA" id="ARBA00038158"/>
    </source>
</evidence>
<dbReference type="GO" id="GO:0032259">
    <property type="term" value="P:methylation"/>
    <property type="evidence" value="ECO:0007669"/>
    <property type="project" value="UniProtKB-KW"/>
</dbReference>
<dbReference type="GO" id="GO:0008168">
    <property type="term" value="F:methyltransferase activity"/>
    <property type="evidence" value="ECO:0007669"/>
    <property type="project" value="UniProtKB-KW"/>
</dbReference>